<feature type="signal peptide" evidence="3">
    <location>
        <begin position="1"/>
        <end position="18"/>
    </location>
</feature>
<evidence type="ECO:0000313" key="4">
    <source>
        <dbReference type="EMBL" id="CAG7554693.1"/>
    </source>
</evidence>
<accession>A0A8J2N8P8</accession>
<sequence length="271" mass="27795">MFKFLPVLLFAFIGNVFAQSYGNPGYGGNGNSQCAKWCNDNFRHPGKTCTSPAAKGKGPCYDCGPRSTNRAKKLCRGVCKDTSSDNANCGKCGESCKGKCPDYLTDMSNCGECGRACEKDTEKCQAGSCVPNCSAGKTQCGSSCVDTKTDPKNCGECDNACSSGQCENGACVEPGCTGQTCDTFTACGPGGSCVCASISGGRGFCADGQTPCAGLADCDSSANCPSGYVCAVGTCCSRNVCIQADTCTNTMRPASLQKSSGDTVGRRVSDK</sequence>
<organism evidence="4 5">
    <name type="scientific">Fusarium equiseti</name>
    <name type="common">Fusarium scirpi</name>
    <dbReference type="NCBI Taxonomy" id="61235"/>
    <lineage>
        <taxon>Eukaryota</taxon>
        <taxon>Fungi</taxon>
        <taxon>Dikarya</taxon>
        <taxon>Ascomycota</taxon>
        <taxon>Pezizomycotina</taxon>
        <taxon>Sordariomycetes</taxon>
        <taxon>Hypocreomycetidae</taxon>
        <taxon>Hypocreales</taxon>
        <taxon>Nectriaceae</taxon>
        <taxon>Fusarium</taxon>
        <taxon>Fusarium incarnatum-equiseti species complex</taxon>
    </lineage>
</organism>
<feature type="chain" id="PRO_5035265367" evidence="3">
    <location>
        <begin position="19"/>
        <end position="271"/>
    </location>
</feature>
<dbReference type="InterPro" id="IPR006969">
    <property type="entry name" value="Stig-like"/>
</dbReference>
<evidence type="ECO:0000256" key="1">
    <source>
        <dbReference type="ARBA" id="ARBA00006010"/>
    </source>
</evidence>
<dbReference type="AlphaFoldDB" id="A0A8J2N8P8"/>
<comment type="similarity">
    <text evidence="1">Belongs to the STIG1 family.</text>
</comment>
<protein>
    <submittedName>
        <fullName evidence="4">Uncharacterized protein</fullName>
    </submittedName>
</protein>
<name>A0A8J2N8P8_FUSEQ</name>
<comment type="caution">
    <text evidence="4">The sequence shown here is derived from an EMBL/GenBank/DDBJ whole genome shotgun (WGS) entry which is preliminary data.</text>
</comment>
<proteinExistence type="inferred from homology"/>
<evidence type="ECO:0000313" key="5">
    <source>
        <dbReference type="Proteomes" id="UP000693738"/>
    </source>
</evidence>
<dbReference type="Proteomes" id="UP000693738">
    <property type="component" value="Unassembled WGS sequence"/>
</dbReference>
<reference evidence="4" key="1">
    <citation type="submission" date="2021-05" db="EMBL/GenBank/DDBJ databases">
        <authorList>
            <person name="Khan N."/>
        </authorList>
    </citation>
    <scope>NUCLEOTIDE SEQUENCE</scope>
</reference>
<evidence type="ECO:0000256" key="3">
    <source>
        <dbReference type="SAM" id="SignalP"/>
    </source>
</evidence>
<evidence type="ECO:0000256" key="2">
    <source>
        <dbReference type="ARBA" id="ARBA00022729"/>
    </source>
</evidence>
<dbReference type="Pfam" id="PF04885">
    <property type="entry name" value="Stig1"/>
    <property type="match status" value="1"/>
</dbReference>
<dbReference type="EMBL" id="CAJSTJ010000022">
    <property type="protein sequence ID" value="CAG7554693.1"/>
    <property type="molecule type" value="Genomic_DNA"/>
</dbReference>
<gene>
    <name evidence="4" type="ORF">FEQUK3_LOCUS439</name>
</gene>
<keyword evidence="2 3" id="KW-0732">Signal</keyword>